<dbReference type="Gene3D" id="1.20.1560.10">
    <property type="entry name" value="ABC transporter type 1, transmembrane domain"/>
    <property type="match status" value="1"/>
</dbReference>
<feature type="transmembrane region" description="Helical" evidence="7">
    <location>
        <begin position="317"/>
        <end position="339"/>
    </location>
</feature>
<evidence type="ECO:0000256" key="3">
    <source>
        <dbReference type="ARBA" id="ARBA00022741"/>
    </source>
</evidence>
<evidence type="ECO:0000256" key="4">
    <source>
        <dbReference type="ARBA" id="ARBA00022840"/>
    </source>
</evidence>
<dbReference type="InterPro" id="IPR017871">
    <property type="entry name" value="ABC_transporter-like_CS"/>
</dbReference>
<dbReference type="SUPFAM" id="SSF90123">
    <property type="entry name" value="ABC transporter transmembrane region"/>
    <property type="match status" value="1"/>
</dbReference>
<dbReference type="Pfam" id="PF00664">
    <property type="entry name" value="ABC_membrane"/>
    <property type="match status" value="1"/>
</dbReference>
<dbReference type="InterPro" id="IPR003439">
    <property type="entry name" value="ABC_transporter-like_ATP-bd"/>
</dbReference>
<dbReference type="PROSITE" id="PS50929">
    <property type="entry name" value="ABC_TM1F"/>
    <property type="match status" value="1"/>
</dbReference>
<protein>
    <submittedName>
        <fullName evidence="10">ABC transporter ATP-binding protein</fullName>
    </submittedName>
</protein>
<dbReference type="InterPro" id="IPR003593">
    <property type="entry name" value="AAA+_ATPase"/>
</dbReference>
<keyword evidence="2 7" id="KW-0812">Transmembrane</keyword>
<dbReference type="InterPro" id="IPR011527">
    <property type="entry name" value="ABC1_TM_dom"/>
</dbReference>
<feature type="transmembrane region" description="Helical" evidence="7">
    <location>
        <begin position="219"/>
        <end position="240"/>
    </location>
</feature>
<dbReference type="Gene3D" id="3.40.50.300">
    <property type="entry name" value="P-loop containing nucleotide triphosphate hydrolases"/>
    <property type="match status" value="1"/>
</dbReference>
<dbReference type="InterPro" id="IPR036640">
    <property type="entry name" value="ABC1_TM_sf"/>
</dbReference>
<evidence type="ECO:0000256" key="6">
    <source>
        <dbReference type="ARBA" id="ARBA00023136"/>
    </source>
</evidence>
<dbReference type="EMBL" id="JAFBIT010000001">
    <property type="protein sequence ID" value="MCF2651276.1"/>
    <property type="molecule type" value="Genomic_DNA"/>
</dbReference>
<keyword evidence="11" id="KW-1185">Reference proteome</keyword>
<organism evidence="10 11">
    <name type="scientific">Anaeromassilibacillus senegalensis</name>
    <dbReference type="NCBI Taxonomy" id="1673717"/>
    <lineage>
        <taxon>Bacteria</taxon>
        <taxon>Bacillati</taxon>
        <taxon>Bacillota</taxon>
        <taxon>Clostridia</taxon>
        <taxon>Eubacteriales</taxon>
        <taxon>Acutalibacteraceae</taxon>
        <taxon>Anaeromassilibacillus</taxon>
    </lineage>
</organism>
<name>A0ABS9CJG2_9FIRM</name>
<keyword evidence="3" id="KW-0547">Nucleotide-binding</keyword>
<accession>A0ABS9CJG2</accession>
<dbReference type="Proteomes" id="UP001299220">
    <property type="component" value="Unassembled WGS sequence"/>
</dbReference>
<feature type="domain" description="ABC transmembrane type-1" evidence="9">
    <location>
        <begin position="218"/>
        <end position="460"/>
    </location>
</feature>
<feature type="domain" description="ABC transporter" evidence="8">
    <location>
        <begin position="494"/>
        <end position="729"/>
    </location>
</feature>
<evidence type="ECO:0000256" key="7">
    <source>
        <dbReference type="SAM" id="Phobius"/>
    </source>
</evidence>
<dbReference type="SMART" id="SM00382">
    <property type="entry name" value="AAA"/>
    <property type="match status" value="1"/>
</dbReference>
<evidence type="ECO:0000256" key="2">
    <source>
        <dbReference type="ARBA" id="ARBA00022692"/>
    </source>
</evidence>
<dbReference type="PROSITE" id="PS50893">
    <property type="entry name" value="ABC_TRANSPORTER_2"/>
    <property type="match status" value="1"/>
</dbReference>
<dbReference type="CDD" id="cd18548">
    <property type="entry name" value="ABC_6TM_Tm287_like"/>
    <property type="match status" value="1"/>
</dbReference>
<dbReference type="SUPFAM" id="SSF52540">
    <property type="entry name" value="P-loop containing nucleoside triphosphate hydrolases"/>
    <property type="match status" value="1"/>
</dbReference>
<reference evidence="10 11" key="1">
    <citation type="submission" date="2020-12" db="EMBL/GenBank/DDBJ databases">
        <title>Whole genome sequences of gut porcine anaerobes.</title>
        <authorList>
            <person name="Kubasova T."/>
            <person name="Jahodarova E."/>
            <person name="Rychlik I."/>
        </authorList>
    </citation>
    <scope>NUCLEOTIDE SEQUENCE [LARGE SCALE GENOMIC DNA]</scope>
    <source>
        <strain evidence="10 11">An867</strain>
    </source>
</reference>
<dbReference type="InterPro" id="IPR039421">
    <property type="entry name" value="Type_1_exporter"/>
</dbReference>
<keyword evidence="6 7" id="KW-0472">Membrane</keyword>
<comment type="subcellular location">
    <subcellularLocation>
        <location evidence="1">Cell membrane</location>
        <topology evidence="1">Multi-pass membrane protein</topology>
    </subcellularLocation>
</comment>
<evidence type="ECO:0000313" key="11">
    <source>
        <dbReference type="Proteomes" id="UP001299220"/>
    </source>
</evidence>
<dbReference type="PROSITE" id="PS00211">
    <property type="entry name" value="ABC_TRANSPORTER_1"/>
    <property type="match status" value="1"/>
</dbReference>
<dbReference type="RefSeq" id="WP_235322211.1">
    <property type="nucleotide sequence ID" value="NZ_JAFBIT010000001.1"/>
</dbReference>
<evidence type="ECO:0000259" key="9">
    <source>
        <dbReference type="PROSITE" id="PS50929"/>
    </source>
</evidence>
<feature type="transmembrane region" description="Helical" evidence="7">
    <location>
        <begin position="437"/>
        <end position="458"/>
    </location>
</feature>
<keyword evidence="4 10" id="KW-0067">ATP-binding</keyword>
<evidence type="ECO:0000313" key="10">
    <source>
        <dbReference type="EMBL" id="MCF2651276.1"/>
    </source>
</evidence>
<keyword evidence="5 7" id="KW-1133">Transmembrane helix</keyword>
<evidence type="ECO:0000256" key="1">
    <source>
        <dbReference type="ARBA" id="ARBA00004651"/>
    </source>
</evidence>
<comment type="caution">
    <text evidence="10">The sequence shown here is derived from an EMBL/GenBank/DDBJ whole genome shotgun (WGS) entry which is preliminary data.</text>
</comment>
<evidence type="ECO:0000259" key="8">
    <source>
        <dbReference type="PROSITE" id="PS50893"/>
    </source>
</evidence>
<dbReference type="Pfam" id="PF00005">
    <property type="entry name" value="ABC_tran"/>
    <property type="match status" value="1"/>
</dbReference>
<evidence type="ECO:0000256" key="5">
    <source>
        <dbReference type="ARBA" id="ARBA00022989"/>
    </source>
</evidence>
<feature type="transmembrane region" description="Helical" evidence="7">
    <location>
        <begin position="400"/>
        <end position="425"/>
    </location>
</feature>
<gene>
    <name evidence="10" type="ORF">JQM67_01445</name>
</gene>
<feature type="transmembrane region" description="Helical" evidence="7">
    <location>
        <begin position="293"/>
        <end position="311"/>
    </location>
</feature>
<dbReference type="InterPro" id="IPR027417">
    <property type="entry name" value="P-loop_NTPase"/>
</dbReference>
<dbReference type="GO" id="GO:0005524">
    <property type="term" value="F:ATP binding"/>
    <property type="evidence" value="ECO:0007669"/>
    <property type="project" value="UniProtKB-KW"/>
</dbReference>
<sequence>MKLLKTYLKPFAALVLVCVALLFGQAMCDLTLPNLMSDIVNTGIQLGGIAESLPEVMNAEAEELLAVFMDEADESAFRAAYSPVEHGSAEETQLAKTYAGIADVNAVRLTGDKETQAAEAYSKAAYAFMTFLKAYGEQSGQTLDAESGIQDIDMSQLYALTPMLRQLPREQFADAMAEAENAQSMIGSQVGASFTKLFYQELGMDMHAKQTGYIVMKGLQMLGIALLGVIAAVLVGFLASRVSSAVARKMRSDVFRKVESFSSAEFDRFSTASLITRTTNDITQVQMLISMGLRMMCYAPIMGVGGVIFAVRKSVSLSWIIALAVLVLLCLVIVMLNVAMPKFKILQKLTDRLNLVSRENLSGMLVVRAFTNERFEEARFDKANQDLAWTNRFTQRVMSVAMPVMMLLMNLVSLLIMWVGGHAIAESTMQVGDMMAYIQYAMQIIMSFLFISMIFIMVPRAMVSADRVQEVLSTQLSIQDPEHPKTLGAVTGDLAFDDVCFRYGNAEEDTLSHISFTAKRGETTAFIGATGSGKSTLVNLVPRFYDVTGGAIRLNGIDIRDVRQQELRDNIGYVPQKGVLFSGTIDSNIRYGKEDADAAEVQEAIDIAQASEFVSELPNGVENPIAQGGTNVSGGQKQRLSIARALVKKAPVYIFDDSFSALDFKTDAKLRRALSTYTKDAIVLLVAQRVSTIMNAEQIIVLHEGRIVGRGTHGELLKTCPEYREIAESQLSEEELA</sequence>
<proteinExistence type="predicted"/>
<dbReference type="PANTHER" id="PTHR43394:SF1">
    <property type="entry name" value="ATP-BINDING CASSETTE SUB-FAMILY B MEMBER 10, MITOCHONDRIAL"/>
    <property type="match status" value="1"/>
</dbReference>
<dbReference type="PANTHER" id="PTHR43394">
    <property type="entry name" value="ATP-DEPENDENT PERMEASE MDL1, MITOCHONDRIAL"/>
    <property type="match status" value="1"/>
</dbReference>